<keyword evidence="5" id="KW-1185">Reference proteome</keyword>
<dbReference type="SUPFAM" id="SSF50729">
    <property type="entry name" value="PH domain-like"/>
    <property type="match status" value="1"/>
</dbReference>
<dbReference type="InterPro" id="IPR001849">
    <property type="entry name" value="PH_domain"/>
</dbReference>
<dbReference type="InterPro" id="IPR051480">
    <property type="entry name" value="Endocytic_GEF_Adapter"/>
</dbReference>
<dbReference type="PANTHER" id="PTHR46006:SF6">
    <property type="entry name" value="INTERSECTIN-2 ISOFORM X1"/>
    <property type="match status" value="1"/>
</dbReference>
<dbReference type="SMART" id="SM00325">
    <property type="entry name" value="RhoGEF"/>
    <property type="match status" value="1"/>
</dbReference>
<dbReference type="KEGG" id="lak:106171681"/>
<dbReference type="Proteomes" id="UP000085678">
    <property type="component" value="Unplaced"/>
</dbReference>
<dbReference type="CDD" id="cd00160">
    <property type="entry name" value="RhoGEF"/>
    <property type="match status" value="1"/>
</dbReference>
<dbReference type="STRING" id="7574.A0A1S3JCH0"/>
<evidence type="ECO:0000259" key="3">
    <source>
        <dbReference type="PROSITE" id="PS50003"/>
    </source>
</evidence>
<dbReference type="InterPro" id="IPR035899">
    <property type="entry name" value="DBL_dom_sf"/>
</dbReference>
<dbReference type="RefSeq" id="XP_013407579.1">
    <property type="nucleotide sequence ID" value="XM_013552125.1"/>
</dbReference>
<dbReference type="GeneID" id="106171681"/>
<feature type="domain" description="PH" evidence="3">
    <location>
        <begin position="244"/>
        <end position="353"/>
    </location>
</feature>
<dbReference type="SMART" id="SM00233">
    <property type="entry name" value="PH"/>
    <property type="match status" value="1"/>
</dbReference>
<dbReference type="GO" id="GO:0005737">
    <property type="term" value="C:cytoplasm"/>
    <property type="evidence" value="ECO:0007669"/>
    <property type="project" value="UniProtKB-SubCell"/>
</dbReference>
<dbReference type="InterPro" id="IPR011993">
    <property type="entry name" value="PH-like_dom_sf"/>
</dbReference>
<dbReference type="InParanoid" id="A0A1S3JCH0"/>
<feature type="domain" description="DH" evidence="4">
    <location>
        <begin position="20"/>
        <end position="205"/>
    </location>
</feature>
<dbReference type="PANTHER" id="PTHR46006">
    <property type="entry name" value="RHO GUANINE NUCLEOTIDE EXCHANGE FACTOR AT 64C, ISOFORM A"/>
    <property type="match status" value="1"/>
</dbReference>
<comment type="subcellular location">
    <subcellularLocation>
        <location evidence="1">Cytoplasm</location>
    </subcellularLocation>
</comment>
<dbReference type="PROSITE" id="PS50003">
    <property type="entry name" value="PH_DOMAIN"/>
    <property type="match status" value="1"/>
</dbReference>
<dbReference type="Pfam" id="PF00621">
    <property type="entry name" value="RhoGEF"/>
    <property type="match status" value="1"/>
</dbReference>
<dbReference type="GO" id="GO:0035025">
    <property type="term" value="P:positive regulation of Rho protein signal transduction"/>
    <property type="evidence" value="ECO:0007669"/>
    <property type="project" value="TreeGrafter"/>
</dbReference>
<accession>A0A1S3JCH0</accession>
<reference evidence="6" key="1">
    <citation type="submission" date="2025-08" db="UniProtKB">
        <authorList>
            <consortium name="RefSeq"/>
        </authorList>
    </citation>
    <scope>IDENTIFICATION</scope>
    <source>
        <tissue evidence="6">Gonads</tissue>
    </source>
</reference>
<evidence type="ECO:0000256" key="2">
    <source>
        <dbReference type="ARBA" id="ARBA00022490"/>
    </source>
</evidence>
<dbReference type="AlphaFoldDB" id="A0A1S3JCH0"/>
<dbReference type="Pfam" id="PF16652">
    <property type="entry name" value="PH_13"/>
    <property type="match status" value="1"/>
</dbReference>
<evidence type="ECO:0000256" key="1">
    <source>
        <dbReference type="ARBA" id="ARBA00004496"/>
    </source>
</evidence>
<gene>
    <name evidence="6" type="primary">LOC106171681</name>
</gene>
<protein>
    <submittedName>
        <fullName evidence="6">Intersectin-1-like</fullName>
    </submittedName>
</protein>
<evidence type="ECO:0000313" key="5">
    <source>
        <dbReference type="Proteomes" id="UP000085678"/>
    </source>
</evidence>
<dbReference type="PROSITE" id="PS50010">
    <property type="entry name" value="DH_2"/>
    <property type="match status" value="1"/>
</dbReference>
<keyword evidence="2" id="KW-0963">Cytoplasm</keyword>
<evidence type="ECO:0000313" key="6">
    <source>
        <dbReference type="RefSeq" id="XP_013407579.1"/>
    </source>
</evidence>
<organism evidence="5 6">
    <name type="scientific">Lingula anatina</name>
    <name type="common">Brachiopod</name>
    <name type="synonym">Lingula unguis</name>
    <dbReference type="NCBI Taxonomy" id="7574"/>
    <lineage>
        <taxon>Eukaryota</taxon>
        <taxon>Metazoa</taxon>
        <taxon>Spiralia</taxon>
        <taxon>Lophotrochozoa</taxon>
        <taxon>Brachiopoda</taxon>
        <taxon>Linguliformea</taxon>
        <taxon>Lingulata</taxon>
        <taxon>Lingulida</taxon>
        <taxon>Linguloidea</taxon>
        <taxon>Lingulidae</taxon>
        <taxon>Lingula</taxon>
    </lineage>
</organism>
<dbReference type="Gene3D" id="2.30.29.30">
    <property type="entry name" value="Pleckstrin-homology domain (PH domain)/Phosphotyrosine-binding domain (PTB)"/>
    <property type="match status" value="1"/>
</dbReference>
<name>A0A1S3JCH0_LINAN</name>
<proteinExistence type="predicted"/>
<dbReference type="Gene3D" id="1.20.900.10">
    <property type="entry name" value="Dbl homology (DH) domain"/>
    <property type="match status" value="1"/>
</dbReference>
<dbReference type="InterPro" id="IPR000219">
    <property type="entry name" value="DH_dom"/>
</dbReference>
<dbReference type="GO" id="GO:0005085">
    <property type="term" value="F:guanyl-nucleotide exchange factor activity"/>
    <property type="evidence" value="ECO:0007669"/>
    <property type="project" value="InterPro"/>
</dbReference>
<sequence>MVSGTSDPVVLANTSETEIQRQNCIQELLCTEESYNADMSIVLDVFYRPLAEAKVLTLAELDSIFVNWKELIVCNTKLNKSMRVRKKMSGSAPIHIIGDILCENLPHLTPYIRFCSRQLTAATLIQKKTENSPQFKEVAKKCSTDHRTKGMPLSSFLLKPMQRITKYPLMIEKILKYTPEEHPDYQYCLDALQAAKELCDQVNEGVREQENSSKLEWIQNHVQCEGLPEKITFNSVTNCLGPRKLLYSGTIYKAKSNKELVGFLFNDFLLLVQPQRPLGSVVSTFSFDPETKVHYKMYKTPIFLNEVAVKAPQGAEEDPTVFQLSHIDRWYSFKSLTQLERDSWVKKIAAASKEYLETDRRKRERAYSSRQMRTTGVGRLLFVVLEGANLMACKEGKETG</sequence>
<feature type="non-terminal residue" evidence="6">
    <location>
        <position position="400"/>
    </location>
</feature>
<dbReference type="SUPFAM" id="SSF48065">
    <property type="entry name" value="DBL homology domain (DH-domain)"/>
    <property type="match status" value="1"/>
</dbReference>
<dbReference type="OrthoDB" id="2015333at2759"/>
<evidence type="ECO:0000259" key="4">
    <source>
        <dbReference type="PROSITE" id="PS50010"/>
    </source>
</evidence>